<comment type="caution">
    <text evidence="1">The sequence shown here is derived from an EMBL/GenBank/DDBJ whole genome shotgun (WGS) entry which is preliminary data.</text>
</comment>
<dbReference type="EMBL" id="CM042883">
    <property type="protein sequence ID" value="KAI4371932.1"/>
    <property type="molecule type" value="Genomic_DNA"/>
</dbReference>
<sequence>MDGGQHHPTPAAAGNLYDPTSCWDFLDPSFFEDASSNPCYLSAPNPCIGSGVDFVAPQVGDDCSEKLGPGKRSRDGENCRRGTKACRERLRRERLNDKFQDLSALLEPGRSVKTDKPAILDDAIRVLTQLRAESQELRETNEKLLEEIQCLKAEKNELKDEKIMLKADKMRLEQQVKTMAVPRAGFIPTHPAATYHAVANKVPVFPSYGYYPMWQFLQPSACDTSSDHELRPPAA</sequence>
<keyword evidence="2" id="KW-1185">Reference proteome</keyword>
<reference evidence="2" key="1">
    <citation type="journal article" date="2023" name="Front. Plant Sci.">
        <title>Chromosomal-level genome assembly of Melastoma candidum provides insights into trichome evolution.</title>
        <authorList>
            <person name="Zhong Y."/>
            <person name="Wu W."/>
            <person name="Sun C."/>
            <person name="Zou P."/>
            <person name="Liu Y."/>
            <person name="Dai S."/>
            <person name="Zhou R."/>
        </authorList>
    </citation>
    <scope>NUCLEOTIDE SEQUENCE [LARGE SCALE GENOMIC DNA]</scope>
</reference>
<proteinExistence type="predicted"/>
<accession>A0ACB9R7H4</accession>
<dbReference type="Proteomes" id="UP001057402">
    <property type="component" value="Chromosome 4"/>
</dbReference>
<gene>
    <name evidence="1" type="ORF">MLD38_010226</name>
</gene>
<protein>
    <submittedName>
        <fullName evidence="1">Uncharacterized protein</fullName>
    </submittedName>
</protein>
<evidence type="ECO:0000313" key="1">
    <source>
        <dbReference type="EMBL" id="KAI4371932.1"/>
    </source>
</evidence>
<name>A0ACB9R7H4_9MYRT</name>
<evidence type="ECO:0000313" key="2">
    <source>
        <dbReference type="Proteomes" id="UP001057402"/>
    </source>
</evidence>
<organism evidence="1 2">
    <name type="scientific">Melastoma candidum</name>
    <dbReference type="NCBI Taxonomy" id="119954"/>
    <lineage>
        <taxon>Eukaryota</taxon>
        <taxon>Viridiplantae</taxon>
        <taxon>Streptophyta</taxon>
        <taxon>Embryophyta</taxon>
        <taxon>Tracheophyta</taxon>
        <taxon>Spermatophyta</taxon>
        <taxon>Magnoliopsida</taxon>
        <taxon>eudicotyledons</taxon>
        <taxon>Gunneridae</taxon>
        <taxon>Pentapetalae</taxon>
        <taxon>rosids</taxon>
        <taxon>malvids</taxon>
        <taxon>Myrtales</taxon>
        <taxon>Melastomataceae</taxon>
        <taxon>Melastomatoideae</taxon>
        <taxon>Melastomateae</taxon>
        <taxon>Melastoma</taxon>
    </lineage>
</organism>